<evidence type="ECO:0008006" key="9">
    <source>
        <dbReference type="Google" id="ProtNLM"/>
    </source>
</evidence>
<keyword evidence="5" id="KW-0472">Membrane</keyword>
<dbReference type="PANTHER" id="PTHR13055">
    <property type="entry name" value="TUMOR ENDOTHELIAL MARKER 7 RELATED"/>
    <property type="match status" value="1"/>
</dbReference>
<evidence type="ECO:0000313" key="8">
    <source>
        <dbReference type="Proteomes" id="UP000007879"/>
    </source>
</evidence>
<reference evidence="7" key="2">
    <citation type="submission" date="2024-06" db="UniProtKB">
        <authorList>
            <consortium name="EnsemblMetazoa"/>
        </authorList>
    </citation>
    <scope>IDENTIFICATION</scope>
</reference>
<feature type="chain" id="PRO_5042864811" description="PSI domain-containing protein" evidence="6">
    <location>
        <begin position="18"/>
        <end position="456"/>
    </location>
</feature>
<evidence type="ECO:0000256" key="2">
    <source>
        <dbReference type="ARBA" id="ARBA00022692"/>
    </source>
</evidence>
<dbReference type="PANTHER" id="PTHR13055:SF12">
    <property type="entry name" value="LD40707P"/>
    <property type="match status" value="1"/>
</dbReference>
<reference evidence="8" key="1">
    <citation type="journal article" date="2010" name="Nature">
        <title>The Amphimedon queenslandica genome and the evolution of animal complexity.</title>
        <authorList>
            <person name="Srivastava M."/>
            <person name="Simakov O."/>
            <person name="Chapman J."/>
            <person name="Fahey B."/>
            <person name="Gauthier M.E."/>
            <person name="Mitros T."/>
            <person name="Richards G.S."/>
            <person name="Conaco C."/>
            <person name="Dacre M."/>
            <person name="Hellsten U."/>
            <person name="Larroux C."/>
            <person name="Putnam N.H."/>
            <person name="Stanke M."/>
            <person name="Adamska M."/>
            <person name="Darling A."/>
            <person name="Degnan S.M."/>
            <person name="Oakley T.H."/>
            <person name="Plachetzki D.C."/>
            <person name="Zhai Y."/>
            <person name="Adamski M."/>
            <person name="Calcino A."/>
            <person name="Cummins S.F."/>
            <person name="Goodstein D.M."/>
            <person name="Harris C."/>
            <person name="Jackson D.J."/>
            <person name="Leys S.P."/>
            <person name="Shu S."/>
            <person name="Woodcroft B.J."/>
            <person name="Vervoort M."/>
            <person name="Kosik K.S."/>
            <person name="Manning G."/>
            <person name="Degnan B.M."/>
            <person name="Rokhsar D.S."/>
        </authorList>
    </citation>
    <scope>NUCLEOTIDE SEQUENCE [LARGE SCALE GENOMIC DNA]</scope>
</reference>
<evidence type="ECO:0000256" key="4">
    <source>
        <dbReference type="ARBA" id="ARBA00022989"/>
    </source>
</evidence>
<evidence type="ECO:0000313" key="7">
    <source>
        <dbReference type="EnsemblMetazoa" id="XP_019864236.1"/>
    </source>
</evidence>
<organism evidence="7 8">
    <name type="scientific">Amphimedon queenslandica</name>
    <name type="common">Sponge</name>
    <dbReference type="NCBI Taxonomy" id="400682"/>
    <lineage>
        <taxon>Eukaryota</taxon>
        <taxon>Metazoa</taxon>
        <taxon>Porifera</taxon>
        <taxon>Demospongiae</taxon>
        <taxon>Heteroscleromorpha</taxon>
        <taxon>Haplosclerida</taxon>
        <taxon>Niphatidae</taxon>
        <taxon>Amphimedon</taxon>
    </lineage>
</organism>
<keyword evidence="3 6" id="KW-0732">Signal</keyword>
<keyword evidence="2 5" id="KW-0812">Transmembrane</keyword>
<sequence length="456" mass="51415">MKSTVLFLSLLFSLAFSFDEDIEYYTEEGNEIENSHITTVFRSKRQEGPGNATTVSDHHVYYRSQYISRGDSYWFELKGREGVNETAIQELFRYYVVWRMPFPFPFYGHILDRIAVSTGGFLYTGTFYHSQIHLTQFIAPLQANFNPSLNDTAKILVYSTANRFTVQWEGVHNDDHINDGEFTFQVSLFPDGTIHFAYREIPLPINKINNDEHPVEVGLADSFYVDVIDRFGRIIRYIYEYSRIQLNKTQELSNTAYVITPVPNCIIANSCESCSNISKQGIFNCAWCANLSRCSDGIDRHRQEWFIAGCHNQAVSTCQTSTVRPTVTTRPIYTSSFLVSSTRQIFTPSFLTSSPPLPTITSGPPQTTTPPRTSLSTGAEVGIGLVAVFLLVLIILVVVIGGVVLYLRLKRPVSGPQSQVVYKQKKGEQGLDFPDDTDGFVDKDELAIEVDEASIL</sequence>
<dbReference type="GO" id="GO:0016020">
    <property type="term" value="C:membrane"/>
    <property type="evidence" value="ECO:0007669"/>
    <property type="project" value="UniProtKB-SubCell"/>
</dbReference>
<evidence type="ECO:0000256" key="3">
    <source>
        <dbReference type="ARBA" id="ARBA00022729"/>
    </source>
</evidence>
<dbReference type="AlphaFoldDB" id="A0AAN0K4J0"/>
<dbReference type="InterPro" id="IPR031152">
    <property type="entry name" value="PLXDC"/>
</dbReference>
<feature type="transmembrane region" description="Helical" evidence="5">
    <location>
        <begin position="381"/>
        <end position="407"/>
    </location>
</feature>
<accession>A0AAN0K4J0</accession>
<dbReference type="KEGG" id="aqu:100636776"/>
<name>A0AAN0K4J0_AMPQE</name>
<feature type="signal peptide" evidence="6">
    <location>
        <begin position="1"/>
        <end position="17"/>
    </location>
</feature>
<evidence type="ECO:0000256" key="5">
    <source>
        <dbReference type="SAM" id="Phobius"/>
    </source>
</evidence>
<gene>
    <name evidence="7" type="primary">100636776</name>
</gene>
<dbReference type="Proteomes" id="UP000007879">
    <property type="component" value="Unassembled WGS sequence"/>
</dbReference>
<evidence type="ECO:0000256" key="1">
    <source>
        <dbReference type="ARBA" id="ARBA00004479"/>
    </source>
</evidence>
<dbReference type="EnsemblMetazoa" id="XM_020008677.1">
    <property type="protein sequence ID" value="XP_019864236.1"/>
    <property type="gene ID" value="LOC100636776"/>
</dbReference>
<evidence type="ECO:0000256" key="6">
    <source>
        <dbReference type="SAM" id="SignalP"/>
    </source>
</evidence>
<comment type="subcellular location">
    <subcellularLocation>
        <location evidence="1">Membrane</location>
        <topology evidence="1">Single-pass type I membrane protein</topology>
    </subcellularLocation>
</comment>
<keyword evidence="8" id="KW-1185">Reference proteome</keyword>
<proteinExistence type="predicted"/>
<keyword evidence="4 5" id="KW-1133">Transmembrane helix</keyword>
<protein>
    <recommendedName>
        <fullName evidence="9">PSI domain-containing protein</fullName>
    </recommendedName>
</protein>